<name>A0A7Y3VZV7_9FLAO</name>
<feature type="region of interest" description="Disordered" evidence="1">
    <location>
        <begin position="177"/>
        <end position="198"/>
    </location>
</feature>
<evidence type="ECO:0000313" key="3">
    <source>
        <dbReference type="Proteomes" id="UP000536509"/>
    </source>
</evidence>
<protein>
    <submittedName>
        <fullName evidence="2">Uncharacterized protein</fullName>
    </submittedName>
</protein>
<proteinExistence type="predicted"/>
<dbReference type="AlphaFoldDB" id="A0A7Y3VZV7"/>
<organism evidence="2 3">
    <name type="scientific">Flavobacterium rivulicola</name>
    <dbReference type="NCBI Taxonomy" id="2732161"/>
    <lineage>
        <taxon>Bacteria</taxon>
        <taxon>Pseudomonadati</taxon>
        <taxon>Bacteroidota</taxon>
        <taxon>Flavobacteriia</taxon>
        <taxon>Flavobacteriales</taxon>
        <taxon>Flavobacteriaceae</taxon>
        <taxon>Flavobacterium</taxon>
    </lineage>
</organism>
<dbReference type="RefSeq" id="WP_171223245.1">
    <property type="nucleotide sequence ID" value="NZ_CP121446.1"/>
</dbReference>
<dbReference type="EMBL" id="JABEVX010000010">
    <property type="protein sequence ID" value="NNT73083.1"/>
    <property type="molecule type" value="Genomic_DNA"/>
</dbReference>
<accession>A0A7Y3VZV7</accession>
<keyword evidence="3" id="KW-1185">Reference proteome</keyword>
<gene>
    <name evidence="2" type="ORF">HKT18_12735</name>
</gene>
<reference evidence="2 3" key="1">
    <citation type="submission" date="2020-05" db="EMBL/GenBank/DDBJ databases">
        <title>Draft genome of Flavobacterium sp. IMCC34852.</title>
        <authorList>
            <person name="Song J."/>
            <person name="Cho J.-C."/>
        </authorList>
    </citation>
    <scope>NUCLEOTIDE SEQUENCE [LARGE SCALE GENOMIC DNA]</scope>
    <source>
        <strain evidence="2 3">IMCC34852</strain>
    </source>
</reference>
<evidence type="ECO:0000313" key="2">
    <source>
        <dbReference type="EMBL" id="NNT73083.1"/>
    </source>
</evidence>
<sequence>MGILDFFRKNKKSETEISTTIETSLEQSLFANIALEIISPTVEKFGFIRHRIEVKMYSTTIIFKKGKQYIKINSSNYPTDYPYFYNIVLGHGDSDNFTEFDWNSVALWKLKSKIDKSVKAKEYEFPLGEKVKFSISHANQELLKYGDSFLNGDLTLFYETRSEQNIGREPYKIYSPGKNGKYTTTEEPKSVIQKKKFS</sequence>
<comment type="caution">
    <text evidence="2">The sequence shown here is derived from an EMBL/GenBank/DDBJ whole genome shotgun (WGS) entry which is preliminary data.</text>
</comment>
<dbReference type="Proteomes" id="UP000536509">
    <property type="component" value="Unassembled WGS sequence"/>
</dbReference>
<evidence type="ECO:0000256" key="1">
    <source>
        <dbReference type="SAM" id="MobiDB-lite"/>
    </source>
</evidence>